<proteinExistence type="predicted"/>
<name>A0A7D9ETM4_PARCT</name>
<feature type="compositionally biased region" description="Polar residues" evidence="1">
    <location>
        <begin position="331"/>
        <end position="351"/>
    </location>
</feature>
<reference evidence="2" key="1">
    <citation type="submission" date="2020-04" db="EMBL/GenBank/DDBJ databases">
        <authorList>
            <person name="Alioto T."/>
            <person name="Alioto T."/>
            <person name="Gomez Garrido J."/>
        </authorList>
    </citation>
    <scope>NUCLEOTIDE SEQUENCE</scope>
    <source>
        <strain evidence="2">A484AB</strain>
    </source>
</reference>
<dbReference type="AlphaFoldDB" id="A0A7D9ETM4"/>
<feature type="region of interest" description="Disordered" evidence="1">
    <location>
        <begin position="86"/>
        <end position="114"/>
    </location>
</feature>
<protein>
    <submittedName>
        <fullName evidence="2">Uncharacterized protein</fullName>
    </submittedName>
</protein>
<keyword evidence="3" id="KW-1185">Reference proteome</keyword>
<feature type="region of interest" description="Disordered" evidence="1">
    <location>
        <begin position="329"/>
        <end position="367"/>
    </location>
</feature>
<comment type="caution">
    <text evidence="2">The sequence shown here is derived from an EMBL/GenBank/DDBJ whole genome shotgun (WGS) entry which is preliminary data.</text>
</comment>
<sequence>MSAQSNPKFLIKRHDTGKVIRIEIEEDKQIFDLLELSRERLNFDEDAILYMYNYKEEVISQGVYVKELGDPRAVWILKDIRMEEKEKRKEKADDNPPKRLEQQAGSDDKSKGLPLDVRNDEIRMLTRKMNSEGLEGFLYEIIPESYTDHSHSTCYEHSFYSEEKRKSIQGKVSTTDNWDSWQAEANLSIWGVHVGASAGRRTSIFQQEGKKKQRKEKTCVAVATKTSFHRMKTFRVNVKLSERAMKDAKHILYSLGLEREQAINEFINKYCSYVYSGPFYAGGWFRIVATATSDKAMEFAALYKEATEQTKTHWSAGLGGCGLTTSGGHNMGSSIQTNGQQSQQNTKSSVQVHIKKESSPGNISSEDGLETKIKDVASRTIFPAIGAEKTQFVPIYEIFENQAEANNDKELAKFSLVLRLYKKGE</sequence>
<dbReference type="Proteomes" id="UP001152795">
    <property type="component" value="Unassembled WGS sequence"/>
</dbReference>
<organism evidence="2 3">
    <name type="scientific">Paramuricea clavata</name>
    <name type="common">Red gorgonian</name>
    <name type="synonym">Violescent sea-whip</name>
    <dbReference type="NCBI Taxonomy" id="317549"/>
    <lineage>
        <taxon>Eukaryota</taxon>
        <taxon>Metazoa</taxon>
        <taxon>Cnidaria</taxon>
        <taxon>Anthozoa</taxon>
        <taxon>Octocorallia</taxon>
        <taxon>Malacalcyonacea</taxon>
        <taxon>Plexauridae</taxon>
        <taxon>Paramuricea</taxon>
    </lineage>
</organism>
<dbReference type="EMBL" id="CACRXK020009853">
    <property type="protein sequence ID" value="CAB4018099.1"/>
    <property type="molecule type" value="Genomic_DNA"/>
</dbReference>
<accession>A0A7D9ETM4</accession>
<evidence type="ECO:0000256" key="1">
    <source>
        <dbReference type="SAM" id="MobiDB-lite"/>
    </source>
</evidence>
<evidence type="ECO:0000313" key="2">
    <source>
        <dbReference type="EMBL" id="CAB4018099.1"/>
    </source>
</evidence>
<gene>
    <name evidence="2" type="ORF">PACLA_8A056752</name>
</gene>
<evidence type="ECO:0000313" key="3">
    <source>
        <dbReference type="Proteomes" id="UP001152795"/>
    </source>
</evidence>